<keyword evidence="1" id="KW-0812">Transmembrane</keyword>
<protein>
    <recommendedName>
        <fullName evidence="4">Polymer-forming cytoskeletal protein</fullName>
    </recommendedName>
</protein>
<feature type="transmembrane region" description="Helical" evidence="1">
    <location>
        <begin position="255"/>
        <end position="275"/>
    </location>
</feature>
<feature type="transmembrane region" description="Helical" evidence="1">
    <location>
        <begin position="326"/>
        <end position="346"/>
    </location>
</feature>
<reference evidence="2" key="1">
    <citation type="submission" date="2020-04" db="EMBL/GenBank/DDBJ databases">
        <authorList>
            <person name="Zhang T."/>
        </authorList>
    </citation>
    <scope>NUCLEOTIDE SEQUENCE</scope>
    <source>
        <strain evidence="2">HKST-UBA15</strain>
    </source>
</reference>
<accession>A0A955I756</accession>
<evidence type="ECO:0000313" key="2">
    <source>
        <dbReference type="EMBL" id="MCA9379807.1"/>
    </source>
</evidence>
<evidence type="ECO:0000256" key="1">
    <source>
        <dbReference type="SAM" id="Phobius"/>
    </source>
</evidence>
<proteinExistence type="predicted"/>
<sequence length="415" mass="45261">MLRRFFTVLVGGLFLFLFIPLNEVLALQIESVEENSRVTITNDVDDDLLVKGEGAINIEGDVNGDLIIFGETVNVTGDVEGNVYVMGSTVTLENMIGKSVYVISGTTYLNGEVYRDVYLMGGNIHISGSVSEDVLVAGGEAYIQGSVGDDVRAFAGTVRVNTTVGGDIVSASGNTIVDGTVEGSVISAGAIDLKDSMVLGDLVVYTDKTDIIKYSESTIQGERSIKGYEQFGEIFKKNNTSIPSTLIEDLWVKTFWSLFQCIGIVIVGFLLFKFAPVRLESTLTKMNDGQEILKSFLTGFIAFPVGVFIAVFLAFSIFGWPLLKVLVLLALLSTSVVTPIAGIILGRKILPLFGSKRRYVVPLTLGVAIIQIFKTIPILGWFFYQIVVFVVIGAMLRMQWSKYQVAQRMTVKVTK</sequence>
<dbReference type="Proteomes" id="UP000745577">
    <property type="component" value="Unassembled WGS sequence"/>
</dbReference>
<gene>
    <name evidence="2" type="ORF">KC675_01365</name>
</gene>
<dbReference type="AlphaFoldDB" id="A0A955I756"/>
<name>A0A955I756_9BACT</name>
<keyword evidence="1" id="KW-1133">Transmembrane helix</keyword>
<feature type="transmembrane region" description="Helical" evidence="1">
    <location>
        <begin position="382"/>
        <end position="400"/>
    </location>
</feature>
<reference evidence="2" key="2">
    <citation type="journal article" date="2021" name="Microbiome">
        <title>Successional dynamics and alternative stable states in a saline activated sludge microbial community over 9 years.</title>
        <authorList>
            <person name="Wang Y."/>
            <person name="Ye J."/>
            <person name="Ju F."/>
            <person name="Liu L."/>
            <person name="Boyd J.A."/>
            <person name="Deng Y."/>
            <person name="Parks D.H."/>
            <person name="Jiang X."/>
            <person name="Yin X."/>
            <person name="Woodcroft B.J."/>
            <person name="Tyson G.W."/>
            <person name="Hugenholtz P."/>
            <person name="Polz M.F."/>
            <person name="Zhang T."/>
        </authorList>
    </citation>
    <scope>NUCLEOTIDE SEQUENCE</scope>
    <source>
        <strain evidence="2">HKST-UBA15</strain>
    </source>
</reference>
<evidence type="ECO:0008006" key="4">
    <source>
        <dbReference type="Google" id="ProtNLM"/>
    </source>
</evidence>
<evidence type="ECO:0000313" key="3">
    <source>
        <dbReference type="Proteomes" id="UP000745577"/>
    </source>
</evidence>
<comment type="caution">
    <text evidence="2">The sequence shown here is derived from an EMBL/GenBank/DDBJ whole genome shotgun (WGS) entry which is preliminary data.</text>
</comment>
<feature type="transmembrane region" description="Helical" evidence="1">
    <location>
        <begin position="296"/>
        <end position="320"/>
    </location>
</feature>
<keyword evidence="1" id="KW-0472">Membrane</keyword>
<organism evidence="2 3">
    <name type="scientific">Candidatus Dojkabacteria bacterium</name>
    <dbReference type="NCBI Taxonomy" id="2099670"/>
    <lineage>
        <taxon>Bacteria</taxon>
        <taxon>Candidatus Dojkabacteria</taxon>
    </lineage>
</organism>
<dbReference type="EMBL" id="JAGQLL010000014">
    <property type="protein sequence ID" value="MCA9379807.1"/>
    <property type="molecule type" value="Genomic_DNA"/>
</dbReference>
<feature type="transmembrane region" description="Helical" evidence="1">
    <location>
        <begin position="358"/>
        <end position="376"/>
    </location>
</feature>